<feature type="transmembrane region" description="Helical" evidence="4">
    <location>
        <begin position="302"/>
        <end position="322"/>
    </location>
</feature>
<comment type="caution">
    <text evidence="6">The sequence shown here is derived from an EMBL/GenBank/DDBJ whole genome shotgun (WGS) entry which is preliminary data.</text>
</comment>
<evidence type="ECO:0000313" key="6">
    <source>
        <dbReference type="EMBL" id="MFD2115770.1"/>
    </source>
</evidence>
<keyword evidence="4" id="KW-0472">Membrane</keyword>
<name>A0ABW4YJG5_9BACL</name>
<dbReference type="PROSITE" id="PS00041">
    <property type="entry name" value="HTH_ARAC_FAMILY_1"/>
    <property type="match status" value="1"/>
</dbReference>
<keyword evidence="3" id="KW-0804">Transcription</keyword>
<sequence length="771" mass="90004">MQHSREKLSIRFYKYFISYSVMLLFVLLLLGSILYGRLHDIVSTNAETVSVSILAEFRKNTESRLTEMERIALKIPLNTRLSPYALANDGYESYQMMHEIRSYVAGNTFIYDMALVYGYQEEVQVIGTSGTYKLEQFLQREYAFEQLDLDQLVNVAAVAKQPILLPVQLGATSERNIENYFLYITPLAGSYQEAPRMALFIISEQQFLGSIKRILQGYEGYSYILNEQNERLAFTTFGTVTKLDDNAMLEQLLEIPSTQQEWKWNKQQMSLIRLTSELNGWTYMLVMPKQQFLKETNELRQMFIITVLVIFGLGLLLAYLFARNHYRPWRKLATSIAGFHSNKELGHTDEYSYVSEAVGYLSSENERMTTRMKTRSRLLKEKYVYYLLHGDVRKMQELVQLLDTPQFLMTYPHYAIIVLSIDDQPNYLQLPRAQQQLLQFGLSNVWEELAEEVGSSYSMEVTANHDVIAVVNFDDVEQGYTLLKQQAHKMIAIYEQYFRKTITIAISEPFTGVHEAEHHWRQAEESVQYRYYWGDGQVIMYAAVVAFLQNEREMDVASLFEKLFVMLKQADEIEAEMIIRAISTLMKQSGVTPIAATKIWQQLLSHMIREMKSMNESLGIYCEEEVNRIVLEELRQLTDVEQAIIELCYHLADYIEYQRESKSFVLLEKLMQIVDQHYTDNTVALDSIAEQVALSPSYVTRYFKDQTGYSLIQYLDKRRMDEAKILLKTTNLKISEIIEQVGYVDEANFRRKFRKQEGMSPMQYRELSRGE</sequence>
<evidence type="ECO:0000256" key="3">
    <source>
        <dbReference type="ARBA" id="ARBA00023163"/>
    </source>
</evidence>
<keyword evidence="2" id="KW-0238">DNA-binding</keyword>
<keyword evidence="4" id="KW-1133">Transmembrane helix</keyword>
<dbReference type="PANTHER" id="PTHR43280">
    <property type="entry name" value="ARAC-FAMILY TRANSCRIPTIONAL REGULATOR"/>
    <property type="match status" value="1"/>
</dbReference>
<dbReference type="RefSeq" id="WP_377771255.1">
    <property type="nucleotide sequence ID" value="NZ_JBHUHO010000024.1"/>
</dbReference>
<organism evidence="6 7">
    <name type="scientific">Paenibacillus yanchengensis</name>
    <dbReference type="NCBI Taxonomy" id="2035833"/>
    <lineage>
        <taxon>Bacteria</taxon>
        <taxon>Bacillati</taxon>
        <taxon>Bacillota</taxon>
        <taxon>Bacilli</taxon>
        <taxon>Bacillales</taxon>
        <taxon>Paenibacillaceae</taxon>
        <taxon>Paenibacillus</taxon>
    </lineage>
</organism>
<dbReference type="PROSITE" id="PS01124">
    <property type="entry name" value="HTH_ARAC_FAMILY_2"/>
    <property type="match status" value="1"/>
</dbReference>
<evidence type="ECO:0000313" key="7">
    <source>
        <dbReference type="Proteomes" id="UP001597362"/>
    </source>
</evidence>
<gene>
    <name evidence="6" type="ORF">ACFSJH_08515</name>
</gene>
<accession>A0ABW4YJG5</accession>
<dbReference type="Proteomes" id="UP001597362">
    <property type="component" value="Unassembled WGS sequence"/>
</dbReference>
<keyword evidence="4" id="KW-0812">Transmembrane</keyword>
<keyword evidence="1" id="KW-0805">Transcription regulation</keyword>
<evidence type="ECO:0000259" key="5">
    <source>
        <dbReference type="PROSITE" id="PS01124"/>
    </source>
</evidence>
<evidence type="ECO:0000256" key="1">
    <source>
        <dbReference type="ARBA" id="ARBA00023015"/>
    </source>
</evidence>
<dbReference type="Pfam" id="PF12833">
    <property type="entry name" value="HTH_18"/>
    <property type="match status" value="1"/>
</dbReference>
<dbReference type="Gene3D" id="1.10.10.60">
    <property type="entry name" value="Homeodomain-like"/>
    <property type="match status" value="2"/>
</dbReference>
<proteinExistence type="predicted"/>
<dbReference type="EMBL" id="JBHUHO010000024">
    <property type="protein sequence ID" value="MFD2115770.1"/>
    <property type="molecule type" value="Genomic_DNA"/>
</dbReference>
<dbReference type="SUPFAM" id="SSF46689">
    <property type="entry name" value="Homeodomain-like"/>
    <property type="match status" value="2"/>
</dbReference>
<dbReference type="InterPro" id="IPR009057">
    <property type="entry name" value="Homeodomain-like_sf"/>
</dbReference>
<evidence type="ECO:0000256" key="2">
    <source>
        <dbReference type="ARBA" id="ARBA00023125"/>
    </source>
</evidence>
<keyword evidence="7" id="KW-1185">Reference proteome</keyword>
<dbReference type="PANTHER" id="PTHR43280:SF10">
    <property type="entry name" value="REGULATORY PROTEIN POCR"/>
    <property type="match status" value="1"/>
</dbReference>
<dbReference type="InterPro" id="IPR018062">
    <property type="entry name" value="HTH_AraC-typ_CS"/>
</dbReference>
<feature type="domain" description="HTH araC/xylS-type" evidence="5">
    <location>
        <begin position="668"/>
        <end position="767"/>
    </location>
</feature>
<evidence type="ECO:0000256" key="4">
    <source>
        <dbReference type="SAM" id="Phobius"/>
    </source>
</evidence>
<feature type="transmembrane region" description="Helical" evidence="4">
    <location>
        <begin position="12"/>
        <end position="35"/>
    </location>
</feature>
<dbReference type="SMART" id="SM00342">
    <property type="entry name" value="HTH_ARAC"/>
    <property type="match status" value="1"/>
</dbReference>
<protein>
    <submittedName>
        <fullName evidence="6">Helix-turn-helix domain-containing protein</fullName>
    </submittedName>
</protein>
<reference evidence="7" key="1">
    <citation type="journal article" date="2019" name="Int. J. Syst. Evol. Microbiol.">
        <title>The Global Catalogue of Microorganisms (GCM) 10K type strain sequencing project: providing services to taxonomists for standard genome sequencing and annotation.</title>
        <authorList>
            <consortium name="The Broad Institute Genomics Platform"/>
            <consortium name="The Broad Institute Genome Sequencing Center for Infectious Disease"/>
            <person name="Wu L."/>
            <person name="Ma J."/>
        </authorList>
    </citation>
    <scope>NUCLEOTIDE SEQUENCE [LARGE SCALE GENOMIC DNA]</scope>
    <source>
        <strain evidence="7">GH52</strain>
    </source>
</reference>
<dbReference type="InterPro" id="IPR018060">
    <property type="entry name" value="HTH_AraC"/>
</dbReference>